<feature type="region of interest" description="Disordered" evidence="1">
    <location>
        <begin position="480"/>
        <end position="500"/>
    </location>
</feature>
<evidence type="ECO:0000313" key="4">
    <source>
        <dbReference type="Proteomes" id="UP001642540"/>
    </source>
</evidence>
<dbReference type="InterPro" id="IPR005312">
    <property type="entry name" value="DUF1759"/>
</dbReference>
<dbReference type="EMBL" id="CAXLJM020000049">
    <property type="protein sequence ID" value="CAL8114202.1"/>
    <property type="molecule type" value="Genomic_DNA"/>
</dbReference>
<sequence length="898" mass="100421">MSPGAASVASFGSQRKKAEANLKLKVNALKEKKNVLQLEIWSADDELIEAQEKHDDAEAALKANPANWKFSDAACDAKKKLQSAERNSRVVKRRNELWIKELDDKISYENTLHEAELADIEVAEDQFLGSQDSDGYEEEQLLRRKSNSTELLIDHHGQKNETYTFSPVPTRPPTPQEELSAKVMDLVNMQLQIMQKQQQPTTSDKFLIRQTTGKDLPPFGGDCSEWPAFHAQYVQTTAACGFTPVENLYRLQKALNGKAKEVVQAFLTTPDNVEIIMETLEQQFGNPRFIILALVQKVKDAPAPKDGKPESLIKFANTVKNLVITIQNLKRKEYLVNPQLTEDLVNKLDGHYRIRWGEFVVDSEVDTPTLEHFSIWLDRLSRSAQVIAGAPASIEEKKKSTLTITADNITSVTCMFCGKPNHNLKDCRKFQHKPVPPRVKWVKENRLCFSCLKKGHSIINCTAKKECGIDDCKSQHHPLLHGKKRNTDGEEEEHSGNTSNGFGGASSFCTSCTNDNADVFLRIAPIKIEGPKGKINTYALFDEGATCSLLDAEVADKLGITGKKEKLVLQWTNDVSETHSESEIVNFNIQSSGGKDSIKLSNVRTVSELQLPTQMMNVTELKKKYPHLRDIPVNCQNPARPVLLLGEDNIHLTIAREVKEGSCRSSPLASRTELGWVIHGSCKNKKKKQFSFSICEKKNSDQEPHDLVKPSCKMESNVTSLPTPPVSLKDERATKILEETSRKCAENRWETGFLWPGDNIHLPSSKEMALRRLSSVGKKTGQDEEYRSCNAVPIPPPPVPAKRMNEPPPVEKKNRYSSSDPFGAVAITEGSKENFSSGKSLLQTTYEGIAKWKEKAHHHHHHNGGGILEMDTQVASHRHHFEPGPSIAAESNLLIVNY</sequence>
<dbReference type="PANTHER" id="PTHR47331">
    <property type="entry name" value="PHD-TYPE DOMAIN-CONTAINING PROTEIN"/>
    <property type="match status" value="1"/>
</dbReference>
<comment type="caution">
    <text evidence="3">The sequence shown here is derived from an EMBL/GenBank/DDBJ whole genome shotgun (WGS) entry which is preliminary data.</text>
</comment>
<dbReference type="Proteomes" id="UP001642540">
    <property type="component" value="Unassembled WGS sequence"/>
</dbReference>
<accession>A0ABP1R2C9</accession>
<dbReference type="Pfam" id="PF03564">
    <property type="entry name" value="DUF1759"/>
    <property type="match status" value="1"/>
</dbReference>
<name>A0ABP1R2C9_9HEXA</name>
<evidence type="ECO:0000259" key="2">
    <source>
        <dbReference type="SMART" id="SM00343"/>
    </source>
</evidence>
<reference evidence="3 4" key="1">
    <citation type="submission" date="2024-08" db="EMBL/GenBank/DDBJ databases">
        <authorList>
            <person name="Cucini C."/>
            <person name="Frati F."/>
        </authorList>
    </citation>
    <scope>NUCLEOTIDE SEQUENCE [LARGE SCALE GENOMIC DNA]</scope>
</reference>
<evidence type="ECO:0000313" key="3">
    <source>
        <dbReference type="EMBL" id="CAL8114202.1"/>
    </source>
</evidence>
<dbReference type="SMART" id="SM00343">
    <property type="entry name" value="ZnF_C2HC"/>
    <property type="match status" value="2"/>
</dbReference>
<feature type="region of interest" description="Disordered" evidence="1">
    <location>
        <begin position="703"/>
        <end position="725"/>
    </location>
</feature>
<gene>
    <name evidence="3" type="ORF">ODALV1_LOCUS16360</name>
</gene>
<dbReference type="Gene3D" id="4.10.60.10">
    <property type="entry name" value="Zinc finger, CCHC-type"/>
    <property type="match status" value="1"/>
</dbReference>
<feature type="compositionally biased region" description="Basic and acidic residues" evidence="1">
    <location>
        <begin position="803"/>
        <end position="814"/>
    </location>
</feature>
<protein>
    <recommendedName>
        <fullName evidence="2">CCHC-type domain-containing protein</fullName>
    </recommendedName>
</protein>
<feature type="region of interest" description="Disordered" evidence="1">
    <location>
        <begin position="779"/>
        <end position="817"/>
    </location>
</feature>
<dbReference type="PANTHER" id="PTHR47331:SF5">
    <property type="entry name" value="RIBONUCLEASE H"/>
    <property type="match status" value="1"/>
</dbReference>
<proteinExistence type="predicted"/>
<dbReference type="InterPro" id="IPR001878">
    <property type="entry name" value="Znf_CCHC"/>
</dbReference>
<keyword evidence="4" id="KW-1185">Reference proteome</keyword>
<evidence type="ECO:0000256" key="1">
    <source>
        <dbReference type="SAM" id="MobiDB-lite"/>
    </source>
</evidence>
<feature type="domain" description="CCHC-type" evidence="2">
    <location>
        <begin position="413"/>
        <end position="429"/>
    </location>
</feature>
<organism evidence="3 4">
    <name type="scientific">Orchesella dallaii</name>
    <dbReference type="NCBI Taxonomy" id="48710"/>
    <lineage>
        <taxon>Eukaryota</taxon>
        <taxon>Metazoa</taxon>
        <taxon>Ecdysozoa</taxon>
        <taxon>Arthropoda</taxon>
        <taxon>Hexapoda</taxon>
        <taxon>Collembola</taxon>
        <taxon>Entomobryomorpha</taxon>
        <taxon>Entomobryoidea</taxon>
        <taxon>Orchesellidae</taxon>
        <taxon>Orchesellinae</taxon>
        <taxon>Orchesella</taxon>
    </lineage>
</organism>
<feature type="domain" description="CCHC-type" evidence="2">
    <location>
        <begin position="447"/>
        <end position="463"/>
    </location>
</feature>